<accession>A0A4Q0AHN7</accession>
<evidence type="ECO:0000313" key="2">
    <source>
        <dbReference type="Proteomes" id="UP000289257"/>
    </source>
</evidence>
<sequence length="156" mass="17733">MLSTHSLLPKLQAAYPHFSFTAGDRFAWSPDTQTIFYDTSDPRNTNLLIHELAHGVLEHRDYSKDVELIAMETEAWDTAVVLAAKYGIPISDGTVQDHLDTYRDWLHARSICPACEATGYQSAKNEYTCVACGHVWRVNEARLCGLRRYSKRSNLR</sequence>
<gene>
    <name evidence="1" type="ORF">EOT05_02150</name>
</gene>
<keyword evidence="2" id="KW-1185">Reference proteome</keyword>
<name>A0A4Q0AHN7_9BACT</name>
<dbReference type="EMBL" id="SCKX01000001">
    <property type="protein sequence ID" value="RWZ78530.1"/>
    <property type="molecule type" value="Genomic_DNA"/>
</dbReference>
<comment type="caution">
    <text evidence="1">The sequence shown here is derived from an EMBL/GenBank/DDBJ whole genome shotgun (WGS) entry which is preliminary data.</text>
</comment>
<protein>
    <recommendedName>
        <fullName evidence="3">IrrE N-terminal-like domain-containing protein</fullName>
    </recommendedName>
</protein>
<dbReference type="AlphaFoldDB" id="A0A4Q0AHN7"/>
<dbReference type="Proteomes" id="UP000289257">
    <property type="component" value="Unassembled WGS sequence"/>
</dbReference>
<reference evidence="1" key="1">
    <citation type="submission" date="2019-01" db="EMBL/GenBank/DDBJ databases">
        <title>Genomic signatures and co-occurrence patterns of the ultra-small Saccharimodia (Patescibacteria phylum) suggest a symbiotic lifestyle.</title>
        <authorList>
            <person name="Lemos L."/>
            <person name="Medeiros J."/>
            <person name="Andreote F."/>
            <person name="Fernandes G."/>
            <person name="Varani A."/>
            <person name="Oliveira G."/>
            <person name="Pylro V."/>
        </authorList>
    </citation>
    <scope>NUCLEOTIDE SEQUENCE [LARGE SCALE GENOMIC DNA]</scope>
    <source>
        <strain evidence="1">AMD02</strain>
    </source>
</reference>
<evidence type="ECO:0008006" key="3">
    <source>
        <dbReference type="Google" id="ProtNLM"/>
    </source>
</evidence>
<evidence type="ECO:0000313" key="1">
    <source>
        <dbReference type="EMBL" id="RWZ78530.1"/>
    </source>
</evidence>
<organism evidence="1 2">
    <name type="scientific">Candidatus Microsaccharimonas sossegonensis</name>
    <dbReference type="NCBI Taxonomy" id="2506948"/>
    <lineage>
        <taxon>Bacteria</taxon>
        <taxon>Candidatus Saccharimonadota</taxon>
        <taxon>Candidatus Saccharimonadia</taxon>
        <taxon>Candidatus Saccharimonadales</taxon>
        <taxon>Candidatus Saccharimonadaceae</taxon>
        <taxon>Candidatus Microsaccharimonas</taxon>
    </lineage>
</organism>
<proteinExistence type="predicted"/>